<name>E6Q3M0_9ZZZZ</name>
<protein>
    <submittedName>
        <fullName evidence="1">Uncharacterized protein</fullName>
    </submittedName>
</protein>
<accession>E6Q3M0</accession>
<comment type="caution">
    <text evidence="1">The sequence shown here is derived from an EMBL/GenBank/DDBJ whole genome shotgun (WGS) entry which is preliminary data.</text>
</comment>
<evidence type="ECO:0000313" key="1">
    <source>
        <dbReference type="EMBL" id="CBI01781.1"/>
    </source>
</evidence>
<sequence>MPTRHQDWRELSCDGPNFSHVRAHESDYKNGNPSFPEVDRLMAKLLGYPDSDYYGSVDDFPKMVPLRRWVKASQHDLVHIFPGGNGLRHGVERFPSDYALVLMHDFDVLDLYLDAVENGYKNQQQATSSNAAKRHPCSGRHRMRTASAARCFRLPSAHFGACRPLSL</sequence>
<dbReference type="EMBL" id="CABO01000025">
    <property type="protein sequence ID" value="CBI01781.1"/>
    <property type="molecule type" value="Genomic_DNA"/>
</dbReference>
<proteinExistence type="predicted"/>
<organism evidence="1">
    <name type="scientific">mine drainage metagenome</name>
    <dbReference type="NCBI Taxonomy" id="410659"/>
    <lineage>
        <taxon>unclassified sequences</taxon>
        <taxon>metagenomes</taxon>
        <taxon>ecological metagenomes</taxon>
    </lineage>
</organism>
<gene>
    <name evidence="1" type="ORF">CARN4_0773</name>
</gene>
<dbReference type="AlphaFoldDB" id="E6Q3M0"/>
<reference evidence="1" key="1">
    <citation type="submission" date="2009-10" db="EMBL/GenBank/DDBJ databases">
        <title>Diversity of trophic interactions inside an arsenic-rich microbial ecosystem.</title>
        <authorList>
            <person name="Bertin P.N."/>
            <person name="Heinrich-Salmeron A."/>
            <person name="Pelletier E."/>
            <person name="Goulhen-Chollet F."/>
            <person name="Arsene-Ploetze F."/>
            <person name="Gallien S."/>
            <person name="Calteau A."/>
            <person name="Vallenet D."/>
            <person name="Casiot C."/>
            <person name="Chane-Woon-Ming B."/>
            <person name="Giloteaux L."/>
            <person name="Barakat M."/>
            <person name="Bonnefoy V."/>
            <person name="Bruneel O."/>
            <person name="Chandler M."/>
            <person name="Cleiss J."/>
            <person name="Duran R."/>
            <person name="Elbaz-Poulichet F."/>
            <person name="Fonknechten N."/>
            <person name="Lauga B."/>
            <person name="Mornico D."/>
            <person name="Ortet P."/>
            <person name="Schaeffer C."/>
            <person name="Siguier P."/>
            <person name="Alexander Thil Smith A."/>
            <person name="Van Dorsselaer A."/>
            <person name="Weissenbach J."/>
            <person name="Medigue C."/>
            <person name="Le Paslier D."/>
        </authorList>
    </citation>
    <scope>NUCLEOTIDE SEQUENCE</scope>
</reference>